<accession>A0ABR1FFQ1</accession>
<dbReference type="PANTHER" id="PTHR45994:SF1">
    <property type="entry name" value="FI21225P1"/>
    <property type="match status" value="1"/>
</dbReference>
<organism evidence="4 5">
    <name type="scientific">Myxozyma melibiosi</name>
    <dbReference type="NCBI Taxonomy" id="54550"/>
    <lineage>
        <taxon>Eukaryota</taxon>
        <taxon>Fungi</taxon>
        <taxon>Dikarya</taxon>
        <taxon>Ascomycota</taxon>
        <taxon>Saccharomycotina</taxon>
        <taxon>Lipomycetes</taxon>
        <taxon>Lipomycetales</taxon>
        <taxon>Lipomycetaceae</taxon>
        <taxon>Myxozyma</taxon>
    </lineage>
</organism>
<dbReference type="InterPro" id="IPR016024">
    <property type="entry name" value="ARM-type_fold"/>
</dbReference>
<comment type="caution">
    <text evidence="4">The sequence shown here is derived from an EMBL/GenBank/DDBJ whole genome shotgun (WGS) entry which is preliminary data.</text>
</comment>
<dbReference type="RefSeq" id="XP_064770936.1">
    <property type="nucleotide sequence ID" value="XM_064911659.1"/>
</dbReference>
<comment type="subcellular location">
    <subcellularLocation>
        <location evidence="1">Cytoplasm</location>
    </subcellularLocation>
</comment>
<dbReference type="Gene3D" id="1.25.10.100">
    <property type="match status" value="1"/>
</dbReference>
<dbReference type="Gene3D" id="1.25.10.10">
    <property type="entry name" value="Leucine-rich Repeat Variant"/>
    <property type="match status" value="1"/>
</dbReference>
<dbReference type="InterPro" id="IPR024660">
    <property type="entry name" value="UCS_central_dom"/>
</dbReference>
<evidence type="ECO:0000259" key="3">
    <source>
        <dbReference type="Pfam" id="PF11701"/>
    </source>
</evidence>
<evidence type="ECO:0000313" key="5">
    <source>
        <dbReference type="Proteomes" id="UP001498771"/>
    </source>
</evidence>
<feature type="domain" description="UNC-45/Cro1/She4 central" evidence="3">
    <location>
        <begin position="20"/>
        <end position="161"/>
    </location>
</feature>
<sequence length="629" mass="67045">MSGLAGVSLKDILPELGSNDLESRSRSLAFLQLAALLQTDKSGTTASDLKAYLLNLLDENKKKSLVSAFLIMTSLFHIDTGLASEIFIEATRSKASQLSGMQLDDSALSEGLLEMLSAACVDKKCRSEVEKNYATVISSALESQSASPAAQALAASILIKLTATPRPPSTSGSNEGEAQLEADINTLTDLLRDTVISSKGANKSFTIAAEGLTYSSLNVSVKRKLIKDTACLKVLLQALKDKQLATTQPAVIYGILPIFQNLTAYPELMTKEKEQVAKLRSYANNGKDAKEDEEKTEDFTKRCKVLLDLGIISSLAACAPSASPNAQKAIGAIMKNLVTEKSHRSLVVQQGGISILLAILKPPKTASQNSGLVGNFKIQIDESPNLAAAVALARLLISVNPALAFSTRNSPTVAVGPLLGLIDLTSDNLTLLDSFEALLALTNLASMETGSIGDVITTRGWDKIEACLLSDNKLIQRASSELLCNLSGSPETAAKYLDKDDKAHVNRIRILVALADSEDDKTRRGAAGALAILTQWAPAGDVFLENEKNLKGILHILKDEDQEVLIRGAVCVNNLLCGAQGNATVEPAAKVIKSLDGLQIIEETLKRPDLDGQVRAALEDSRERILSVT</sequence>
<name>A0ABR1FFQ1_9ASCO</name>
<dbReference type="InterPro" id="IPR011989">
    <property type="entry name" value="ARM-like"/>
</dbReference>
<keyword evidence="2" id="KW-0963">Cytoplasm</keyword>
<dbReference type="GeneID" id="90037171"/>
<keyword evidence="5" id="KW-1185">Reference proteome</keyword>
<dbReference type="PANTHER" id="PTHR45994">
    <property type="entry name" value="FI21225P1"/>
    <property type="match status" value="1"/>
</dbReference>
<dbReference type="Pfam" id="PF11701">
    <property type="entry name" value="UNC45-central"/>
    <property type="match status" value="1"/>
</dbReference>
<dbReference type="Proteomes" id="UP001498771">
    <property type="component" value="Unassembled WGS sequence"/>
</dbReference>
<evidence type="ECO:0000256" key="2">
    <source>
        <dbReference type="ARBA" id="ARBA00022490"/>
    </source>
</evidence>
<reference evidence="4 5" key="1">
    <citation type="submission" date="2024-03" db="EMBL/GenBank/DDBJ databases">
        <title>Genome-scale model development and genomic sequencing of the oleaginous clade Lipomyces.</title>
        <authorList>
            <consortium name="Lawrence Berkeley National Laboratory"/>
            <person name="Czajka J.J."/>
            <person name="Han Y."/>
            <person name="Kim J."/>
            <person name="Mondo S.J."/>
            <person name="Hofstad B.A."/>
            <person name="Robles A."/>
            <person name="Haridas S."/>
            <person name="Riley R."/>
            <person name="LaButti K."/>
            <person name="Pangilinan J."/>
            <person name="Andreopoulos W."/>
            <person name="Lipzen A."/>
            <person name="Yan J."/>
            <person name="Wang M."/>
            <person name="Ng V."/>
            <person name="Grigoriev I.V."/>
            <person name="Spatafora J.W."/>
            <person name="Magnuson J.K."/>
            <person name="Baker S.E."/>
            <person name="Pomraning K.R."/>
        </authorList>
    </citation>
    <scope>NUCLEOTIDE SEQUENCE [LARGE SCALE GENOMIC DNA]</scope>
    <source>
        <strain evidence="4 5">Phaff 52-87</strain>
    </source>
</reference>
<dbReference type="EMBL" id="JBBJBU010000001">
    <property type="protein sequence ID" value="KAK7207903.1"/>
    <property type="molecule type" value="Genomic_DNA"/>
</dbReference>
<evidence type="ECO:0000256" key="1">
    <source>
        <dbReference type="ARBA" id="ARBA00004496"/>
    </source>
</evidence>
<protein>
    <submittedName>
        <fullName evidence="4">Armadillo-type protein</fullName>
    </submittedName>
</protein>
<proteinExistence type="predicted"/>
<evidence type="ECO:0000313" key="4">
    <source>
        <dbReference type="EMBL" id="KAK7207903.1"/>
    </source>
</evidence>
<gene>
    <name evidence="4" type="ORF">BZA70DRAFT_272472</name>
</gene>
<dbReference type="SUPFAM" id="SSF48371">
    <property type="entry name" value="ARM repeat"/>
    <property type="match status" value="2"/>
</dbReference>